<dbReference type="Proteomes" id="UP000478052">
    <property type="component" value="Unassembled WGS sequence"/>
</dbReference>
<reference evidence="1 2" key="1">
    <citation type="submission" date="2019-08" db="EMBL/GenBank/DDBJ databases">
        <title>Whole genome of Aphis craccivora.</title>
        <authorList>
            <person name="Voronova N.V."/>
            <person name="Shulinski R.S."/>
            <person name="Bandarenka Y.V."/>
            <person name="Zhorov D.G."/>
            <person name="Warner D."/>
        </authorList>
    </citation>
    <scope>NUCLEOTIDE SEQUENCE [LARGE SCALE GENOMIC DNA]</scope>
    <source>
        <strain evidence="1">180601</strain>
        <tissue evidence="1">Whole Body</tissue>
    </source>
</reference>
<dbReference type="OrthoDB" id="6478865at2759"/>
<keyword evidence="2" id="KW-1185">Reference proteome</keyword>
<organism evidence="1 2">
    <name type="scientific">Aphis craccivora</name>
    <name type="common">Cowpea aphid</name>
    <dbReference type="NCBI Taxonomy" id="307492"/>
    <lineage>
        <taxon>Eukaryota</taxon>
        <taxon>Metazoa</taxon>
        <taxon>Ecdysozoa</taxon>
        <taxon>Arthropoda</taxon>
        <taxon>Hexapoda</taxon>
        <taxon>Insecta</taxon>
        <taxon>Pterygota</taxon>
        <taxon>Neoptera</taxon>
        <taxon>Paraneoptera</taxon>
        <taxon>Hemiptera</taxon>
        <taxon>Sternorrhyncha</taxon>
        <taxon>Aphidomorpha</taxon>
        <taxon>Aphidoidea</taxon>
        <taxon>Aphididae</taxon>
        <taxon>Aphidini</taxon>
        <taxon>Aphis</taxon>
        <taxon>Aphis</taxon>
    </lineage>
</organism>
<comment type="caution">
    <text evidence="1">The sequence shown here is derived from an EMBL/GenBank/DDBJ whole genome shotgun (WGS) entry which is preliminary data.</text>
</comment>
<sequence>MDCAWSYPLVHSRVDINRLKDTSYEVIISVLISDDDITTQSTLDCELKIPDTPYVKRKTFVFFQGNVDRIQRNSVFHYILARLP</sequence>
<proteinExistence type="predicted"/>
<dbReference type="EMBL" id="VUJU01000053">
    <property type="protein sequence ID" value="KAF0773513.1"/>
    <property type="molecule type" value="Genomic_DNA"/>
</dbReference>
<gene>
    <name evidence="1" type="ORF">FWK35_00016571</name>
</gene>
<evidence type="ECO:0000313" key="2">
    <source>
        <dbReference type="Proteomes" id="UP000478052"/>
    </source>
</evidence>
<accession>A0A6G0ZPL8</accession>
<evidence type="ECO:0000313" key="1">
    <source>
        <dbReference type="EMBL" id="KAF0773513.1"/>
    </source>
</evidence>
<name>A0A6G0ZPL8_APHCR</name>
<dbReference type="AlphaFoldDB" id="A0A6G0ZPL8"/>
<protein>
    <submittedName>
        <fullName evidence="1">Ig-like domain-containing protein</fullName>
    </submittedName>
</protein>